<dbReference type="WBParaSite" id="MCU_011249-RA">
    <property type="protein sequence ID" value="MCU_011249-RA"/>
    <property type="gene ID" value="MCU_011249"/>
</dbReference>
<dbReference type="PANTHER" id="PTHR11129">
    <property type="entry name" value="PROTEIN FARNESYLTRANSFERASE ALPHA SUBUNIT/RAB GERANYLGERANYL TRANSFERASE ALPHA SUBUNIT"/>
    <property type="match status" value="1"/>
</dbReference>
<accession>A0A0R3U9I1</accession>
<organism evidence="7">
    <name type="scientific">Mesocestoides corti</name>
    <name type="common">Flatworm</name>
    <dbReference type="NCBI Taxonomy" id="53468"/>
    <lineage>
        <taxon>Eukaryota</taxon>
        <taxon>Metazoa</taxon>
        <taxon>Spiralia</taxon>
        <taxon>Lophotrochozoa</taxon>
        <taxon>Platyhelminthes</taxon>
        <taxon>Cestoda</taxon>
        <taxon>Eucestoda</taxon>
        <taxon>Cyclophyllidea</taxon>
        <taxon>Mesocestoididae</taxon>
        <taxon>Mesocestoides</taxon>
    </lineage>
</organism>
<dbReference type="InterPro" id="IPR002088">
    <property type="entry name" value="Prenyl_trans_a"/>
</dbReference>
<evidence type="ECO:0000256" key="2">
    <source>
        <dbReference type="ARBA" id="ARBA00022602"/>
    </source>
</evidence>
<dbReference type="EMBL" id="UXSR01000861">
    <property type="protein sequence ID" value="VDD77577.1"/>
    <property type="molecule type" value="Genomic_DNA"/>
</dbReference>
<dbReference type="Proteomes" id="UP000267029">
    <property type="component" value="Unassembled WGS sequence"/>
</dbReference>
<gene>
    <name evidence="5" type="ORF">MCOS_LOCUS3580</name>
</gene>
<evidence type="ECO:0000256" key="3">
    <source>
        <dbReference type="ARBA" id="ARBA00022679"/>
    </source>
</evidence>
<reference evidence="5 6" key="1">
    <citation type="submission" date="2018-10" db="EMBL/GenBank/DDBJ databases">
        <authorList>
            <consortium name="Pathogen Informatics"/>
        </authorList>
    </citation>
    <scope>NUCLEOTIDE SEQUENCE [LARGE SCALE GENOMIC DNA]</scope>
</reference>
<dbReference type="Pfam" id="PF01239">
    <property type="entry name" value="PPTA"/>
    <property type="match status" value="1"/>
</dbReference>
<keyword evidence="6" id="KW-1185">Reference proteome</keyword>
<dbReference type="PANTHER" id="PTHR11129:SF3">
    <property type="entry name" value="PROTEIN PRENYLTRANSFERASE ALPHA SUBUNIT REPEAT-CONTAINING PROTEIN 1"/>
    <property type="match status" value="1"/>
</dbReference>
<dbReference type="Gene3D" id="1.25.40.120">
    <property type="entry name" value="Protein prenylyltransferase"/>
    <property type="match status" value="1"/>
</dbReference>
<evidence type="ECO:0000256" key="1">
    <source>
        <dbReference type="ARBA" id="ARBA00006734"/>
    </source>
</evidence>
<dbReference type="OrthoDB" id="5358702at2759"/>
<evidence type="ECO:0000313" key="6">
    <source>
        <dbReference type="Proteomes" id="UP000267029"/>
    </source>
</evidence>
<dbReference type="AlphaFoldDB" id="A0A0R3U9I1"/>
<sequence>MVEFNHQLVSRIYKLTQTKTEFDIIPHVDTENHEELLEIEETFGLCSCLAGERLWYPIYRSVFSQEGSLSVEHLTILLLFVPSCATFWHRRKELVQLDRLSLKEELAFTRLVLIRFPRATEPLQHRHWVLEKLSSSELEGVVGEEIDLCERLCDKHRCNYMVWQHRRWLLLRQGASIENVQSELKRMDDWNRSHPVDVSGWCFRAHLFRMWLSSSDEEKNPDSLKLSLFKESERIQSAILKTPENDALWSYRRQVFDIYRDLGSSFVDLCRFDPIASAIPPDPCLCNLSDTELRATGLFAVPSEFSQPWSRMLYMRHLRWLAQTASPSIPTQ</sequence>
<evidence type="ECO:0000256" key="4">
    <source>
        <dbReference type="ARBA" id="ARBA00022737"/>
    </source>
</evidence>
<evidence type="ECO:0000313" key="5">
    <source>
        <dbReference type="EMBL" id="VDD77577.1"/>
    </source>
</evidence>
<evidence type="ECO:0000313" key="7">
    <source>
        <dbReference type="WBParaSite" id="MCU_011249-RA"/>
    </source>
</evidence>
<comment type="similarity">
    <text evidence="1">Belongs to the protein prenyltransferase subunit alpha family.</text>
</comment>
<proteinExistence type="inferred from homology"/>
<name>A0A0R3U9I1_MESCO</name>
<keyword evidence="3" id="KW-0808">Transferase</keyword>
<dbReference type="STRING" id="53468.A0A0R3U9I1"/>
<keyword evidence="2" id="KW-0637">Prenyltransferase</keyword>
<dbReference type="GO" id="GO:0008318">
    <property type="term" value="F:protein prenyltransferase activity"/>
    <property type="evidence" value="ECO:0007669"/>
    <property type="project" value="InterPro"/>
</dbReference>
<keyword evidence="4" id="KW-0677">Repeat</keyword>
<protein>
    <submittedName>
        <fullName evidence="7">Protein geranylgeranyltransferase type II</fullName>
    </submittedName>
</protein>
<reference evidence="7" key="2">
    <citation type="submission" date="2019-11" db="UniProtKB">
        <authorList>
            <consortium name="WormBaseParasite"/>
        </authorList>
    </citation>
    <scope>IDENTIFICATION</scope>
</reference>
<dbReference type="GO" id="GO:0005737">
    <property type="term" value="C:cytoplasm"/>
    <property type="evidence" value="ECO:0007669"/>
    <property type="project" value="TreeGrafter"/>
</dbReference>
<dbReference type="SUPFAM" id="SSF48439">
    <property type="entry name" value="Protein prenylyltransferase"/>
    <property type="match status" value="1"/>
</dbReference>